<reference evidence="4 5" key="1">
    <citation type="submission" date="2018-04" db="EMBL/GenBank/DDBJ databases">
        <title>Novel species isolated from glacier.</title>
        <authorList>
            <person name="Liu Q."/>
            <person name="Xin Y.-H."/>
        </authorList>
    </citation>
    <scope>NUCLEOTIDE SEQUENCE [LARGE SCALE GENOMIC DNA]</scope>
    <source>
        <strain evidence="4 5">GT1R17</strain>
    </source>
</reference>
<dbReference type="OrthoDB" id="63332at2"/>
<evidence type="ECO:0000256" key="2">
    <source>
        <dbReference type="PROSITE-ProRule" id="PRU00335"/>
    </source>
</evidence>
<dbReference type="InterPro" id="IPR009057">
    <property type="entry name" value="Homeodomain-like_sf"/>
</dbReference>
<gene>
    <name evidence="4" type="ORF">CJD38_04700</name>
</gene>
<dbReference type="RefSeq" id="WP_107939172.1">
    <property type="nucleotide sequence ID" value="NZ_QANS01000002.1"/>
</dbReference>
<dbReference type="Gene3D" id="1.10.357.10">
    <property type="entry name" value="Tetracycline Repressor, domain 2"/>
    <property type="match status" value="1"/>
</dbReference>
<proteinExistence type="predicted"/>
<evidence type="ECO:0000313" key="5">
    <source>
        <dbReference type="Proteomes" id="UP000244248"/>
    </source>
</evidence>
<dbReference type="GO" id="GO:0003700">
    <property type="term" value="F:DNA-binding transcription factor activity"/>
    <property type="evidence" value="ECO:0007669"/>
    <property type="project" value="TreeGrafter"/>
</dbReference>
<name>A0A2T5MHB8_9GAMM</name>
<keyword evidence="1 2" id="KW-0238">DNA-binding</keyword>
<dbReference type="PRINTS" id="PR00455">
    <property type="entry name" value="HTHTETR"/>
</dbReference>
<comment type="caution">
    <text evidence="4">The sequence shown here is derived from an EMBL/GenBank/DDBJ whole genome shotgun (WGS) entry which is preliminary data.</text>
</comment>
<dbReference type="InterPro" id="IPR050109">
    <property type="entry name" value="HTH-type_TetR-like_transc_reg"/>
</dbReference>
<dbReference type="InterPro" id="IPR036271">
    <property type="entry name" value="Tet_transcr_reg_TetR-rel_C_sf"/>
</dbReference>
<dbReference type="SUPFAM" id="SSF46689">
    <property type="entry name" value="Homeodomain-like"/>
    <property type="match status" value="1"/>
</dbReference>
<keyword evidence="5" id="KW-1185">Reference proteome</keyword>
<accession>A0A2T5MHB8</accession>
<dbReference type="PANTHER" id="PTHR30055:SF226">
    <property type="entry name" value="HTH-TYPE TRANSCRIPTIONAL REGULATOR PKSA"/>
    <property type="match status" value="1"/>
</dbReference>
<feature type="DNA-binding region" description="H-T-H motif" evidence="2">
    <location>
        <begin position="37"/>
        <end position="56"/>
    </location>
</feature>
<evidence type="ECO:0000256" key="1">
    <source>
        <dbReference type="ARBA" id="ARBA00023125"/>
    </source>
</evidence>
<dbReference type="EMBL" id="QANS01000002">
    <property type="protein sequence ID" value="PTU31981.1"/>
    <property type="molecule type" value="Genomic_DNA"/>
</dbReference>
<evidence type="ECO:0000259" key="3">
    <source>
        <dbReference type="PROSITE" id="PS50977"/>
    </source>
</evidence>
<dbReference type="AlphaFoldDB" id="A0A2T5MHB8"/>
<dbReference type="Proteomes" id="UP000244248">
    <property type="component" value="Unassembled WGS sequence"/>
</dbReference>
<dbReference type="InterPro" id="IPR001647">
    <property type="entry name" value="HTH_TetR"/>
</dbReference>
<evidence type="ECO:0000313" key="4">
    <source>
        <dbReference type="EMBL" id="PTU31981.1"/>
    </source>
</evidence>
<dbReference type="PROSITE" id="PS50977">
    <property type="entry name" value="HTH_TETR_2"/>
    <property type="match status" value="1"/>
</dbReference>
<dbReference type="GO" id="GO:0000976">
    <property type="term" value="F:transcription cis-regulatory region binding"/>
    <property type="evidence" value="ECO:0007669"/>
    <property type="project" value="TreeGrafter"/>
</dbReference>
<sequence length="209" mass="22766">MAYRRSALMEERLASNRERILAAARRLIAEGGYREAQIAAVAAEAGMSTGMIYRYFRSKADLFIEVMTAAIARELELLNEIAEGPGTAKARLYAAVESFTRRALTGPNLAYAFIAEPAEPEVDIARIRVRQQLGNVFKAILKEGITGGEFPAQDMDASAACIVGAYTEALVGPIAPKGQRVKDQERLIQSICDFCVRAVSQPINPSGKR</sequence>
<dbReference type="Gene3D" id="1.10.10.60">
    <property type="entry name" value="Homeodomain-like"/>
    <property type="match status" value="1"/>
</dbReference>
<organism evidence="4 5">
    <name type="scientific">Stenotrophobium rhamnosiphilum</name>
    <dbReference type="NCBI Taxonomy" id="2029166"/>
    <lineage>
        <taxon>Bacteria</taxon>
        <taxon>Pseudomonadati</taxon>
        <taxon>Pseudomonadota</taxon>
        <taxon>Gammaproteobacteria</taxon>
        <taxon>Nevskiales</taxon>
        <taxon>Nevskiaceae</taxon>
        <taxon>Stenotrophobium</taxon>
    </lineage>
</organism>
<protein>
    <submittedName>
        <fullName evidence="4">TetR family transcriptional regulator</fullName>
    </submittedName>
</protein>
<feature type="domain" description="HTH tetR-type" evidence="3">
    <location>
        <begin position="14"/>
        <end position="74"/>
    </location>
</feature>
<dbReference type="PANTHER" id="PTHR30055">
    <property type="entry name" value="HTH-TYPE TRANSCRIPTIONAL REGULATOR RUTR"/>
    <property type="match status" value="1"/>
</dbReference>
<dbReference type="SUPFAM" id="SSF48498">
    <property type="entry name" value="Tetracyclin repressor-like, C-terminal domain"/>
    <property type="match status" value="1"/>
</dbReference>
<dbReference type="Pfam" id="PF00440">
    <property type="entry name" value="TetR_N"/>
    <property type="match status" value="1"/>
</dbReference>